<comment type="caution">
    <text evidence="3">The sequence shown here is derived from an EMBL/GenBank/DDBJ whole genome shotgun (WGS) entry which is preliminary data.</text>
</comment>
<proteinExistence type="predicted"/>
<organism evidence="3 4">
    <name type="scientific">Lithospermum erythrorhizon</name>
    <name type="common">Purple gromwell</name>
    <name type="synonym">Lithospermum officinale var. erythrorhizon</name>
    <dbReference type="NCBI Taxonomy" id="34254"/>
    <lineage>
        <taxon>Eukaryota</taxon>
        <taxon>Viridiplantae</taxon>
        <taxon>Streptophyta</taxon>
        <taxon>Embryophyta</taxon>
        <taxon>Tracheophyta</taxon>
        <taxon>Spermatophyta</taxon>
        <taxon>Magnoliopsida</taxon>
        <taxon>eudicotyledons</taxon>
        <taxon>Gunneridae</taxon>
        <taxon>Pentapetalae</taxon>
        <taxon>asterids</taxon>
        <taxon>lamiids</taxon>
        <taxon>Boraginales</taxon>
        <taxon>Boraginaceae</taxon>
        <taxon>Boraginoideae</taxon>
        <taxon>Lithospermeae</taxon>
        <taxon>Lithospermum</taxon>
    </lineage>
</organism>
<feature type="domain" description="RNase H type-1" evidence="2">
    <location>
        <begin position="1"/>
        <end position="69"/>
    </location>
</feature>
<dbReference type="InterPro" id="IPR002156">
    <property type="entry name" value="RNaseH_domain"/>
</dbReference>
<dbReference type="Pfam" id="PF13456">
    <property type="entry name" value="RVT_3"/>
    <property type="match status" value="1"/>
</dbReference>
<gene>
    <name evidence="3" type="ORF">LIER_12242</name>
</gene>
<protein>
    <recommendedName>
        <fullName evidence="2">RNase H type-1 domain-containing protein</fullName>
    </recommendedName>
</protein>
<dbReference type="AlphaFoldDB" id="A0AAV3PSQ9"/>
<sequence length="111" mass="12278">MALREGLNFVICNGISREEMESDSIQLIRSINGQPKLPLEIDSLVADIHHQAIYLEIKFQYVNRQSNQISCFVSCCCGAIVAVLTVMIRISVDTSGSSALLVDFSGIIREM</sequence>
<dbReference type="GO" id="GO:0003676">
    <property type="term" value="F:nucleic acid binding"/>
    <property type="evidence" value="ECO:0007669"/>
    <property type="project" value="InterPro"/>
</dbReference>
<dbReference type="EMBL" id="BAABME010002338">
    <property type="protein sequence ID" value="GAA0154186.1"/>
    <property type="molecule type" value="Genomic_DNA"/>
</dbReference>
<keyword evidence="1" id="KW-0812">Transmembrane</keyword>
<keyword evidence="4" id="KW-1185">Reference proteome</keyword>
<feature type="transmembrane region" description="Helical" evidence="1">
    <location>
        <begin position="69"/>
        <end position="92"/>
    </location>
</feature>
<dbReference type="Proteomes" id="UP001454036">
    <property type="component" value="Unassembled WGS sequence"/>
</dbReference>
<evidence type="ECO:0000313" key="4">
    <source>
        <dbReference type="Proteomes" id="UP001454036"/>
    </source>
</evidence>
<accession>A0AAV3PSQ9</accession>
<evidence type="ECO:0000259" key="2">
    <source>
        <dbReference type="Pfam" id="PF13456"/>
    </source>
</evidence>
<keyword evidence="1" id="KW-0472">Membrane</keyword>
<name>A0AAV3PSQ9_LITER</name>
<evidence type="ECO:0000256" key="1">
    <source>
        <dbReference type="SAM" id="Phobius"/>
    </source>
</evidence>
<evidence type="ECO:0000313" key="3">
    <source>
        <dbReference type="EMBL" id="GAA0154186.1"/>
    </source>
</evidence>
<reference evidence="3 4" key="1">
    <citation type="submission" date="2024-01" db="EMBL/GenBank/DDBJ databases">
        <title>The complete chloroplast genome sequence of Lithospermum erythrorhizon: insights into the phylogenetic relationship among Boraginaceae species and the maternal lineages of purple gromwells.</title>
        <authorList>
            <person name="Okada T."/>
            <person name="Watanabe K."/>
        </authorList>
    </citation>
    <scope>NUCLEOTIDE SEQUENCE [LARGE SCALE GENOMIC DNA]</scope>
</reference>
<keyword evidence="1" id="KW-1133">Transmembrane helix</keyword>
<dbReference type="GO" id="GO:0004523">
    <property type="term" value="F:RNA-DNA hybrid ribonuclease activity"/>
    <property type="evidence" value="ECO:0007669"/>
    <property type="project" value="InterPro"/>
</dbReference>